<dbReference type="PANTHER" id="PTHR30106">
    <property type="entry name" value="INNER MEMBRANE PROTEIN YEIH-RELATED"/>
    <property type="match status" value="1"/>
</dbReference>
<protein>
    <submittedName>
        <fullName evidence="8">Uncharacterized protein</fullName>
    </submittedName>
</protein>
<reference evidence="8 9" key="1">
    <citation type="submission" date="2011-08" db="EMBL/GenBank/DDBJ databases">
        <authorList>
            <person name="Weinstock G."/>
            <person name="Sodergren E."/>
            <person name="Clifton S."/>
            <person name="Fulton L."/>
            <person name="Fulton B."/>
            <person name="Courtney L."/>
            <person name="Fronick C."/>
            <person name="Harrison M."/>
            <person name="Strong C."/>
            <person name="Farmer C."/>
            <person name="Delahaunty K."/>
            <person name="Markovic C."/>
            <person name="Hall O."/>
            <person name="Minx P."/>
            <person name="Tomlinson C."/>
            <person name="Mitreva M."/>
            <person name="Hou S."/>
            <person name="Chen J."/>
            <person name="Wollam A."/>
            <person name="Pepin K.H."/>
            <person name="Johnson M."/>
            <person name="Bhonagiri V."/>
            <person name="Zhang X."/>
            <person name="Suruliraj S."/>
            <person name="Warren W."/>
            <person name="Chinwalla A."/>
            <person name="Mardis E.R."/>
            <person name="Wilson R.K."/>
        </authorList>
    </citation>
    <scope>NUCLEOTIDE SEQUENCE [LARGE SCALE GENOMIC DNA]</scope>
    <source>
        <strain evidence="8 9">ATCC 29863</strain>
    </source>
</reference>
<evidence type="ECO:0000256" key="4">
    <source>
        <dbReference type="ARBA" id="ARBA00022692"/>
    </source>
</evidence>
<feature type="transmembrane region" description="Helical" evidence="7">
    <location>
        <begin position="307"/>
        <end position="325"/>
    </location>
</feature>
<dbReference type="STRING" id="292800.A4U99_02820"/>
<keyword evidence="4 7" id="KW-0812">Transmembrane</keyword>
<feature type="transmembrane region" description="Helical" evidence="7">
    <location>
        <begin position="230"/>
        <end position="252"/>
    </location>
</feature>
<dbReference type="HOGENOM" id="CLU_033541_2_1_9"/>
<name>G9YRA4_FLAPL</name>
<feature type="transmembrane region" description="Helical" evidence="7">
    <location>
        <begin position="165"/>
        <end position="190"/>
    </location>
</feature>
<organism evidence="8 9">
    <name type="scientific">Flavonifractor plautii ATCC 29863</name>
    <dbReference type="NCBI Taxonomy" id="411475"/>
    <lineage>
        <taxon>Bacteria</taxon>
        <taxon>Bacillati</taxon>
        <taxon>Bacillota</taxon>
        <taxon>Clostridia</taxon>
        <taxon>Eubacteriales</taxon>
        <taxon>Oscillospiraceae</taxon>
        <taxon>Flavonifractor</taxon>
    </lineage>
</organism>
<dbReference type="GO" id="GO:0005886">
    <property type="term" value="C:plasma membrane"/>
    <property type="evidence" value="ECO:0007669"/>
    <property type="project" value="UniProtKB-SubCell"/>
</dbReference>
<feature type="transmembrane region" description="Helical" evidence="7">
    <location>
        <begin position="49"/>
        <end position="66"/>
    </location>
</feature>
<evidence type="ECO:0000313" key="8">
    <source>
        <dbReference type="EMBL" id="EHM49871.1"/>
    </source>
</evidence>
<keyword evidence="6 7" id="KW-0472">Membrane</keyword>
<feature type="transmembrane region" description="Helical" evidence="7">
    <location>
        <begin position="103"/>
        <end position="125"/>
    </location>
</feature>
<feature type="transmembrane region" description="Helical" evidence="7">
    <location>
        <begin position="273"/>
        <end position="295"/>
    </location>
</feature>
<dbReference type="Pfam" id="PF03601">
    <property type="entry name" value="Cons_hypoth698"/>
    <property type="match status" value="1"/>
</dbReference>
<dbReference type="AlphaFoldDB" id="G9YRA4"/>
<evidence type="ECO:0000313" key="9">
    <source>
        <dbReference type="Proteomes" id="UP000004459"/>
    </source>
</evidence>
<feature type="transmembrane region" description="Helical" evidence="7">
    <location>
        <begin position="26"/>
        <end position="43"/>
    </location>
</feature>
<feature type="transmembrane region" description="Helical" evidence="7">
    <location>
        <begin position="137"/>
        <end position="159"/>
    </location>
</feature>
<comment type="similarity">
    <text evidence="2">Belongs to the UPF0324 family.</text>
</comment>
<evidence type="ECO:0000256" key="6">
    <source>
        <dbReference type="ARBA" id="ARBA00023136"/>
    </source>
</evidence>
<comment type="subcellular location">
    <subcellularLocation>
        <location evidence="1">Cell membrane</location>
        <topology evidence="1">Multi-pass membrane protein</topology>
    </subcellularLocation>
</comment>
<evidence type="ECO:0000256" key="7">
    <source>
        <dbReference type="SAM" id="Phobius"/>
    </source>
</evidence>
<dbReference type="Proteomes" id="UP000004459">
    <property type="component" value="Unassembled WGS sequence"/>
</dbReference>
<proteinExistence type="inferred from homology"/>
<dbReference type="PANTHER" id="PTHR30106:SF1">
    <property type="entry name" value="UPF0324 MEMBRANE PROTEIN FN0533"/>
    <property type="match status" value="1"/>
</dbReference>
<comment type="caution">
    <text evidence="8">The sequence shown here is derived from an EMBL/GenBank/DDBJ whole genome shotgun (WGS) entry which is preliminary data.</text>
</comment>
<keyword evidence="5 7" id="KW-1133">Transmembrane helix</keyword>
<evidence type="ECO:0000256" key="2">
    <source>
        <dbReference type="ARBA" id="ARBA00007977"/>
    </source>
</evidence>
<evidence type="ECO:0000256" key="1">
    <source>
        <dbReference type="ARBA" id="ARBA00004651"/>
    </source>
</evidence>
<evidence type="ECO:0000256" key="5">
    <source>
        <dbReference type="ARBA" id="ARBA00022989"/>
    </source>
</evidence>
<feature type="transmembrane region" description="Helical" evidence="7">
    <location>
        <begin position="197"/>
        <end position="218"/>
    </location>
</feature>
<dbReference type="EMBL" id="AGCK01000161">
    <property type="protein sequence ID" value="EHM49871.1"/>
    <property type="molecule type" value="Genomic_DNA"/>
</dbReference>
<accession>G9YRA4</accession>
<keyword evidence="3" id="KW-1003">Cell membrane</keyword>
<dbReference type="PATRIC" id="fig|411475.3.peg.1779"/>
<dbReference type="InterPro" id="IPR018383">
    <property type="entry name" value="UPF0324_pro"/>
</dbReference>
<evidence type="ECO:0000256" key="3">
    <source>
        <dbReference type="ARBA" id="ARBA00022475"/>
    </source>
</evidence>
<sequence>MEILRYDRGTHQKERKYDMKHWNERGPGLLLCLCIAIPCWMLGRALPVIGGPVFAILAGMAIALLVRDKGRAQAGIAYTSKTILQYAVILLGFGLNLSEVAKVGIQSLPIILSTITTSLVVSFLLHRLLHIPSNISTLVGVGSSVCGGSAIAATAPVIGADDEEIAQSISVIFLFNVAAALLFPTLGGLLGLGNEGFGLFAGTAVNDTSSVTAAAAAWDGMHPGANTLDTATIVKLTRTLAIIPITLALALRRTARARRAGGAGEGSFSLRRVFPFFLLFFMLASLITTGASLAGVDAAAFAPFKELSKFFIIMAMAAIGLNTDLIKLVRTGGRPILMGLCCWAAITAVSLGMQYALDLW</sequence>
<gene>
    <name evidence="8" type="ORF">HMPREF0372_02050</name>
</gene>
<feature type="transmembrane region" description="Helical" evidence="7">
    <location>
        <begin position="78"/>
        <end position="97"/>
    </location>
</feature>
<feature type="transmembrane region" description="Helical" evidence="7">
    <location>
        <begin position="337"/>
        <end position="357"/>
    </location>
</feature>